<keyword evidence="2" id="KW-0238">DNA-binding</keyword>
<dbReference type="PROSITE" id="PS51005">
    <property type="entry name" value="NAC"/>
    <property type="match status" value="1"/>
</dbReference>
<proteinExistence type="predicted"/>
<evidence type="ECO:0000256" key="2">
    <source>
        <dbReference type="ARBA" id="ARBA00023125"/>
    </source>
</evidence>
<reference evidence="6 7" key="2">
    <citation type="submission" date="2024-10" db="EMBL/GenBank/DDBJ databases">
        <authorList>
            <person name="Ryan C."/>
        </authorList>
    </citation>
    <scope>NUCLEOTIDE SEQUENCE [LARGE SCALE GENOMIC DNA]</scope>
</reference>
<evidence type="ECO:0000256" key="3">
    <source>
        <dbReference type="ARBA" id="ARBA00023163"/>
    </source>
</evidence>
<dbReference type="PANTHER" id="PTHR31744:SF92">
    <property type="entry name" value="NAC DOMAIN-CONTAINING PROTEIN 87"/>
    <property type="match status" value="1"/>
</dbReference>
<keyword evidence="3" id="KW-0804">Transcription</keyword>
<dbReference type="PANTHER" id="PTHR31744">
    <property type="entry name" value="PROTEIN CUP-SHAPED COTYLEDON 2-RELATED"/>
    <property type="match status" value="1"/>
</dbReference>
<dbReference type="Proteomes" id="UP001497457">
    <property type="component" value="Chromosome 7b"/>
</dbReference>
<accession>A0ABC9FST3</accession>
<dbReference type="EMBL" id="OZ075117">
    <property type="protein sequence ID" value="CAL5081037.1"/>
    <property type="molecule type" value="Genomic_DNA"/>
</dbReference>
<dbReference type="Pfam" id="PF02365">
    <property type="entry name" value="NAM"/>
    <property type="match status" value="1"/>
</dbReference>
<dbReference type="AlphaFoldDB" id="A0ABC9FST3"/>
<reference evidence="7" key="1">
    <citation type="submission" date="2024-06" db="EMBL/GenBank/DDBJ databases">
        <authorList>
            <person name="Ryan C."/>
        </authorList>
    </citation>
    <scope>NUCLEOTIDE SEQUENCE [LARGE SCALE GENOMIC DNA]</scope>
</reference>
<dbReference type="Gene3D" id="2.170.150.80">
    <property type="entry name" value="NAC domain"/>
    <property type="match status" value="1"/>
</dbReference>
<dbReference type="GO" id="GO:0005634">
    <property type="term" value="C:nucleus"/>
    <property type="evidence" value="ECO:0007669"/>
    <property type="project" value="UniProtKB-ARBA"/>
</dbReference>
<dbReference type="InterPro" id="IPR003441">
    <property type="entry name" value="NAC-dom"/>
</dbReference>
<organism evidence="6 7">
    <name type="scientific">Urochloa decumbens</name>
    <dbReference type="NCBI Taxonomy" id="240449"/>
    <lineage>
        <taxon>Eukaryota</taxon>
        <taxon>Viridiplantae</taxon>
        <taxon>Streptophyta</taxon>
        <taxon>Embryophyta</taxon>
        <taxon>Tracheophyta</taxon>
        <taxon>Spermatophyta</taxon>
        <taxon>Magnoliopsida</taxon>
        <taxon>Liliopsida</taxon>
        <taxon>Poales</taxon>
        <taxon>Poaceae</taxon>
        <taxon>PACMAD clade</taxon>
        <taxon>Panicoideae</taxon>
        <taxon>Panicodae</taxon>
        <taxon>Paniceae</taxon>
        <taxon>Melinidinae</taxon>
        <taxon>Urochloa</taxon>
    </lineage>
</organism>
<keyword evidence="1" id="KW-0805">Transcription regulation</keyword>
<evidence type="ECO:0000256" key="4">
    <source>
        <dbReference type="ARBA" id="ARBA00023242"/>
    </source>
</evidence>
<dbReference type="SUPFAM" id="SSF101941">
    <property type="entry name" value="NAC domain"/>
    <property type="match status" value="1"/>
</dbReference>
<feature type="domain" description="NAC" evidence="5">
    <location>
        <begin position="48"/>
        <end position="214"/>
    </location>
</feature>
<evidence type="ECO:0000313" key="6">
    <source>
        <dbReference type="EMBL" id="CAL5081037.1"/>
    </source>
</evidence>
<evidence type="ECO:0000259" key="5">
    <source>
        <dbReference type="PROSITE" id="PS51005"/>
    </source>
</evidence>
<protein>
    <recommendedName>
        <fullName evidence="5">NAC domain-containing protein</fullName>
    </recommendedName>
</protein>
<dbReference type="GO" id="GO:0003677">
    <property type="term" value="F:DNA binding"/>
    <property type="evidence" value="ECO:0007669"/>
    <property type="project" value="UniProtKB-KW"/>
</dbReference>
<keyword evidence="4" id="KW-0539">Nucleus</keyword>
<sequence>MESQKLLQANWRRITVGMQPKSFKGRVKKTMGDHHHQSQWMSSSNLELPPGFRFYPNDEEIITSYLTPKVHQRSFTCIPIKEVGLNQTEPWELPAKAGDSDWYFFYQKDRKYPTGTRMNRATKDGHWKATGRDKEIYSATKDNVPPVLIGLKKTLVFYMGRAPTGKKTSWIMHEYRLVGNDKPPYPKSSSSSTTTKKSSFASEGEWVVCHVSHKTTGIVKAPLFTPFNMAMASGGIDQSSISMPVPLQFPMQNITMNSSESYYSNTGMSSLPVPAMLPPMECMDNAALQLTKALFGNPMVMTPPMSFYDQMGMGTSGTNSFVASLESGPLSEQTINATNILPVGSTTPESGPTMDMDGFLRY</sequence>
<gene>
    <name evidence="6" type="ORF">URODEC1_LOCUS108397</name>
</gene>
<dbReference type="InterPro" id="IPR036093">
    <property type="entry name" value="NAC_dom_sf"/>
</dbReference>
<keyword evidence="7" id="KW-1185">Reference proteome</keyword>
<evidence type="ECO:0000313" key="7">
    <source>
        <dbReference type="Proteomes" id="UP001497457"/>
    </source>
</evidence>
<evidence type="ECO:0000256" key="1">
    <source>
        <dbReference type="ARBA" id="ARBA00023015"/>
    </source>
</evidence>
<name>A0ABC9FST3_9POAL</name>